<feature type="chain" id="PRO_5042123341" evidence="1">
    <location>
        <begin position="23"/>
        <end position="636"/>
    </location>
</feature>
<keyword evidence="1" id="KW-0732">Signal</keyword>
<dbReference type="AlphaFoldDB" id="A0AAE0Z409"/>
<dbReference type="Proteomes" id="UP001283361">
    <property type="component" value="Unassembled WGS sequence"/>
</dbReference>
<comment type="caution">
    <text evidence="2">The sequence shown here is derived from an EMBL/GenBank/DDBJ whole genome shotgun (WGS) entry which is preliminary data.</text>
</comment>
<reference evidence="2" key="1">
    <citation type="journal article" date="2023" name="G3 (Bethesda)">
        <title>A reference genome for the long-term kleptoplast-retaining sea slug Elysia crispata morphotype clarki.</title>
        <authorList>
            <person name="Eastman K.E."/>
            <person name="Pendleton A.L."/>
            <person name="Shaikh M.A."/>
            <person name="Suttiyut T."/>
            <person name="Ogas R."/>
            <person name="Tomko P."/>
            <person name="Gavelis G."/>
            <person name="Widhalm J.R."/>
            <person name="Wisecaver J.H."/>
        </authorList>
    </citation>
    <scope>NUCLEOTIDE SEQUENCE</scope>
    <source>
        <strain evidence="2">ECLA1</strain>
    </source>
</reference>
<evidence type="ECO:0000313" key="2">
    <source>
        <dbReference type="EMBL" id="KAK3762469.1"/>
    </source>
</evidence>
<accession>A0AAE0Z409</accession>
<sequence length="636" mass="72531">MVYRDLILLPLVCIVCSGLVRQSEEVSAPNEIVSKLFKLIQDDQKNNLISSNRQPPFYRQPGLYSSYTKNNFHGKPSSAVGRTAGVFDNNLFTTNFINTILMEAYQRGRAPLPSPEQLRMSLDLIPLFMDKNRPYENSVAAFWPLFYDEKAMFWQSHTANHLAMLDLLKTYHKLPLYQVLSFLGYSDIADFIKYFDNKSEIIRTIVLIPMDTDCTLINIALGSVLLQEKANFPLAWEQWKGYNTNLTSAFDAVKDYSYRPFSGDQDSGSIDPRTYFVFRHFLDDAKAAGKDVALPTTWTQSQRELSWQRDKGMAMFRNVNNVCLGVTANTVYGITSSILSGLVNVSVLEDPLLAQIYHNSSALLLHSVANNMTGRPDLALVYYPSRVQFEWFISRSLAKLEDAAQKGPLPSPLLEFAYRSLKAALRVHVTQRLLEKAQEDAQNTVFFEEFLGMGDFSASGAAKKTGEDRIFSTAMALSVLINSWTKFDVTKQVLKWVTDTPRNVKMTASRAALWLTHNTFGGKYKPGGAFFSSSYKWQRTWLNYYPGNSYQFYNGSKIDDWNSQEPSSSTSFFMEGYVSPDSYAAMLNQTWFGRTTPRDFHGYNVDKEYYFSYWESEPMTYAITMLGLAMYRNIDE</sequence>
<protein>
    <submittedName>
        <fullName evidence="2">Uncharacterized protein</fullName>
    </submittedName>
</protein>
<keyword evidence="3" id="KW-1185">Reference proteome</keyword>
<name>A0AAE0Z409_9GAST</name>
<gene>
    <name evidence="2" type="ORF">RRG08_009857</name>
</gene>
<dbReference type="EMBL" id="JAWDGP010004710">
    <property type="protein sequence ID" value="KAK3762469.1"/>
    <property type="molecule type" value="Genomic_DNA"/>
</dbReference>
<organism evidence="2 3">
    <name type="scientific">Elysia crispata</name>
    <name type="common">lettuce slug</name>
    <dbReference type="NCBI Taxonomy" id="231223"/>
    <lineage>
        <taxon>Eukaryota</taxon>
        <taxon>Metazoa</taxon>
        <taxon>Spiralia</taxon>
        <taxon>Lophotrochozoa</taxon>
        <taxon>Mollusca</taxon>
        <taxon>Gastropoda</taxon>
        <taxon>Heterobranchia</taxon>
        <taxon>Euthyneura</taxon>
        <taxon>Panpulmonata</taxon>
        <taxon>Sacoglossa</taxon>
        <taxon>Placobranchoidea</taxon>
        <taxon>Plakobranchidae</taxon>
        <taxon>Elysia</taxon>
    </lineage>
</organism>
<feature type="signal peptide" evidence="1">
    <location>
        <begin position="1"/>
        <end position="22"/>
    </location>
</feature>
<evidence type="ECO:0000256" key="1">
    <source>
        <dbReference type="SAM" id="SignalP"/>
    </source>
</evidence>
<proteinExistence type="predicted"/>
<evidence type="ECO:0000313" key="3">
    <source>
        <dbReference type="Proteomes" id="UP001283361"/>
    </source>
</evidence>